<dbReference type="Gene3D" id="2.40.30.170">
    <property type="match status" value="1"/>
</dbReference>
<evidence type="ECO:0000259" key="3">
    <source>
        <dbReference type="Pfam" id="PF25917"/>
    </source>
</evidence>
<gene>
    <name evidence="4" type="ORF">PY650_11225</name>
</gene>
<dbReference type="Gene3D" id="2.40.50.100">
    <property type="match status" value="1"/>
</dbReference>
<name>A0ABT7KCC1_9HYPH</name>
<proteinExistence type="inferred from homology"/>
<dbReference type="InterPro" id="IPR058625">
    <property type="entry name" value="MdtA-like_BSH"/>
</dbReference>
<dbReference type="SUPFAM" id="SSF111369">
    <property type="entry name" value="HlyD-like secretion proteins"/>
    <property type="match status" value="1"/>
</dbReference>
<dbReference type="EMBL" id="JARFYN010000011">
    <property type="protein sequence ID" value="MDL2406222.1"/>
    <property type="molecule type" value="Genomic_DNA"/>
</dbReference>
<dbReference type="RefSeq" id="WP_285879289.1">
    <property type="nucleotide sequence ID" value="NZ_JARFYN010000011.1"/>
</dbReference>
<evidence type="ECO:0000256" key="2">
    <source>
        <dbReference type="SAM" id="Coils"/>
    </source>
</evidence>
<evidence type="ECO:0000256" key="1">
    <source>
        <dbReference type="ARBA" id="ARBA00009477"/>
    </source>
</evidence>
<dbReference type="Proteomes" id="UP001172630">
    <property type="component" value="Unassembled WGS sequence"/>
</dbReference>
<feature type="coiled-coil region" evidence="2">
    <location>
        <begin position="157"/>
        <end position="184"/>
    </location>
</feature>
<dbReference type="NCBIfam" id="TIGR01730">
    <property type="entry name" value="RND_mfp"/>
    <property type="match status" value="1"/>
</dbReference>
<dbReference type="InterPro" id="IPR006143">
    <property type="entry name" value="RND_pump_MFP"/>
</dbReference>
<dbReference type="PANTHER" id="PTHR30469:SF18">
    <property type="entry name" value="RESISTANCE-NODULATION-CELL DIVISION (RND) EFFLUX MEMBRANE FUSION PROTEIN-RELATED"/>
    <property type="match status" value="1"/>
</dbReference>
<keyword evidence="2" id="KW-0175">Coiled coil</keyword>
<dbReference type="PANTHER" id="PTHR30469">
    <property type="entry name" value="MULTIDRUG RESISTANCE PROTEIN MDTA"/>
    <property type="match status" value="1"/>
</dbReference>
<protein>
    <submittedName>
        <fullName evidence="4">Efflux RND transporter periplasmic adaptor subunit</fullName>
    </submittedName>
</protein>
<comment type="caution">
    <text evidence="4">The sequence shown here is derived from an EMBL/GenBank/DDBJ whole genome shotgun (WGS) entry which is preliminary data.</text>
</comment>
<organism evidence="4 5">
    <name type="scientific">Rhizobium calliandrae</name>
    <dbReference type="NCBI Taxonomy" id="1312182"/>
    <lineage>
        <taxon>Bacteria</taxon>
        <taxon>Pseudomonadati</taxon>
        <taxon>Pseudomonadota</taxon>
        <taxon>Alphaproteobacteria</taxon>
        <taxon>Hyphomicrobiales</taxon>
        <taxon>Rhizobiaceae</taxon>
        <taxon>Rhizobium/Agrobacterium group</taxon>
        <taxon>Rhizobium</taxon>
    </lineage>
</organism>
<dbReference type="Gene3D" id="1.10.287.470">
    <property type="entry name" value="Helix hairpin bin"/>
    <property type="match status" value="1"/>
</dbReference>
<accession>A0ABT7KCC1</accession>
<sequence>MKIITDYVGQSGRHPHHNPSLDRLGAMALASVILTASGSALAQDQNDPRLKPPMVQTAIVEKATENQRAFTGIIKARVESNLGFRVGGKIIERLVDIGQQVKQGQPLMRLDDTDLKLALRAKDNAVMSAKASLTRATADEQRYKRLLVTGAASQHVYDQAKEAYDAAVAQLDAATADANFARNESSYAVLYADADGVVTDTSGEPGQVVAPGQTTVNLAHSGEREASVNLPETVRPALGSVATANVYGSDNTEVTARLRQLSNAADAATRTFEARYVLESAAEIPLGSTVKITINTAADTQEANAVQIPVGAIWDNGKQTGVWQVSGDTVAFKAIRLLKIGQETAVVSGLSTGTRIVAVGVNLLSDGMAVRSLNDKVASK</sequence>
<evidence type="ECO:0000313" key="5">
    <source>
        <dbReference type="Proteomes" id="UP001172630"/>
    </source>
</evidence>
<reference evidence="4" key="1">
    <citation type="submission" date="2023-06" db="EMBL/GenBank/DDBJ databases">
        <title>Phylogenetic Diversity of Rhizobium strains.</title>
        <authorList>
            <person name="Moura F.T."/>
            <person name="Helene L.C.F."/>
            <person name="Hungria M."/>
        </authorList>
    </citation>
    <scope>NUCLEOTIDE SEQUENCE</scope>
    <source>
        <strain evidence="4">CCGE524</strain>
    </source>
</reference>
<dbReference type="Pfam" id="PF25917">
    <property type="entry name" value="BSH_RND"/>
    <property type="match status" value="1"/>
</dbReference>
<comment type="similarity">
    <text evidence="1">Belongs to the membrane fusion protein (MFP) (TC 8.A.1) family.</text>
</comment>
<evidence type="ECO:0000313" key="4">
    <source>
        <dbReference type="EMBL" id="MDL2406222.1"/>
    </source>
</evidence>
<keyword evidence="5" id="KW-1185">Reference proteome</keyword>
<feature type="domain" description="Multidrug resistance protein MdtA-like barrel-sandwich hybrid" evidence="3">
    <location>
        <begin position="83"/>
        <end position="218"/>
    </location>
</feature>
<dbReference type="Gene3D" id="2.40.420.20">
    <property type="match status" value="1"/>
</dbReference>